<organism evidence="1 2">
    <name type="scientific">Paenibacillus elgii</name>
    <dbReference type="NCBI Taxonomy" id="189691"/>
    <lineage>
        <taxon>Bacteria</taxon>
        <taxon>Bacillati</taxon>
        <taxon>Bacillota</taxon>
        <taxon>Bacilli</taxon>
        <taxon>Bacillales</taxon>
        <taxon>Paenibacillaceae</taxon>
        <taxon>Paenibacillus</taxon>
    </lineage>
</organism>
<proteinExistence type="predicted"/>
<name>A0A2T6FWZ2_9BACL</name>
<dbReference type="AlphaFoldDB" id="A0A2T6FWZ2"/>
<gene>
    <name evidence="1" type="ORF">C8Z91_23730</name>
</gene>
<comment type="caution">
    <text evidence="1">The sequence shown here is derived from an EMBL/GenBank/DDBJ whole genome shotgun (WGS) entry which is preliminary data.</text>
</comment>
<protein>
    <submittedName>
        <fullName evidence="1">Uncharacterized protein</fullName>
    </submittedName>
</protein>
<reference evidence="1 2" key="1">
    <citation type="submission" date="2018-03" db="EMBL/GenBank/DDBJ databases">
        <title>Genome sequence of Paenibacillus elgii strain AC13 an antimicrobial compound producing bacteria.</title>
        <authorList>
            <person name="Kurokawa A.S."/>
            <person name="Araujo J.F."/>
            <person name="Costa R.A."/>
            <person name="Ortega D.B."/>
            <person name="Pires A.S."/>
            <person name="Pappas G.J.Jr."/>
            <person name="Franco O.L."/>
            <person name="Barreto C."/>
            <person name="Magalhaes B.S."/>
            <person name="Kruger R.H."/>
        </authorList>
    </citation>
    <scope>NUCLEOTIDE SEQUENCE [LARGE SCALE GENOMIC DNA]</scope>
    <source>
        <strain evidence="1 2">AC13</strain>
    </source>
</reference>
<evidence type="ECO:0000313" key="2">
    <source>
        <dbReference type="Proteomes" id="UP000244184"/>
    </source>
</evidence>
<evidence type="ECO:0000313" key="1">
    <source>
        <dbReference type="EMBL" id="PUA36421.1"/>
    </source>
</evidence>
<sequence length="96" mass="11639">MIENAEKRLFEYISKSEMVISLEGLEEVKHFYEHGEYEMSFEGLVIEFMRINVYPTDFNFSDWKQLALDYGLHNNSVFDGDFWNKFYRWGKSYPKI</sequence>
<dbReference type="RefSeq" id="WP_108533480.1">
    <property type="nucleotide sequence ID" value="NZ_PYHP01000069.1"/>
</dbReference>
<dbReference type="EMBL" id="PYHP01000069">
    <property type="protein sequence ID" value="PUA36421.1"/>
    <property type="molecule type" value="Genomic_DNA"/>
</dbReference>
<dbReference type="Proteomes" id="UP000244184">
    <property type="component" value="Unassembled WGS sequence"/>
</dbReference>
<accession>A0A2T6FWZ2</accession>